<dbReference type="SUPFAM" id="SSF53067">
    <property type="entry name" value="Actin-like ATPase domain"/>
    <property type="match status" value="1"/>
</dbReference>
<evidence type="ECO:0000313" key="4">
    <source>
        <dbReference type="EMBL" id="CCE98049.1"/>
    </source>
</evidence>
<dbReference type="KEGG" id="sfh:SFHH103_03558"/>
<sequence length="908" mass="95047">MDIAGRRARADPQGHFGADHALDAASSRALLAEAARLHARAFPSRKPRQDQSLPVSPLRSRPARLHRCDLCPAGGGDRPCCPDAPLPFRPDRGDASLAGAEADDPAEGRAADEGVGAGNLGPILRFRRHPPLPCRASPPQGGRSARRKVPPDGKVTGAEIAEYCSRRSARLVARGIAACRSPPLWGRCPAGQRGVSACSAEAVGPDPSSKVVFTQWSFPKICPINGQFLLVFSLWTEQKLTSHLLLGIDTGGTYTDAVLFSEAAGVVAKAKALTTRHDLSEGISGAVEAVLEKANVPVSAISLVSLSTTLATNALVEGQGGRAGLVMIGFGPEDLKRDGLQKALGSDPVIFLPGGHNVHGGETPLDMSALDAALPTLAAEVSSFAIAGYFAVRNPDHEKRVRDRIREISHLPVTCSHELSSKLGGPRRALTTLLNARLVSMIDRLVGSCEDFLKARGIDVPMMVVRGDGALISAAEARLRPIETILSGPAASLVGARYLTGLENAVVSDIGGTTTDVAVLDAGRPRLDADGAVVGGFRTMVEAVAMRTYGLGGDSEVKINDRGLKAKIDLGPRRFLPLSLAAALHGDAVLAVLDRQLRATHAGRHDGRLAVRTGLPDHLASGLQPQEQALYDRIGTVPLALADLIVSTPQKATLDRLVARGLVHICALTPSDAMHVLGKQSQWNAEAALLGLKIAARSKDGSGQPIAGSPEMLARLIVDRLTRQSSEVILQACLHEDGAGAIDPAVSLAVDRALKREPGIVRFSLGLDRPLVGLGASAPVYYPAIAGMLATEAAIPAEADVANAVGAVVGQVRATVTVFVTTPEEGIFIVNGAGASERFIDQDEAFGVARRRAATMALETARANGAEEPAATAWEEIDAPEVEGGRRLVEARFVASASGRPRIAHRAG</sequence>
<dbReference type="Proteomes" id="UP000007735">
    <property type="component" value="Chromosome"/>
</dbReference>
<dbReference type="Gene3D" id="3.30.420.40">
    <property type="match status" value="1"/>
</dbReference>
<dbReference type="GO" id="GO:0006749">
    <property type="term" value="P:glutathione metabolic process"/>
    <property type="evidence" value="ECO:0007669"/>
    <property type="project" value="TreeGrafter"/>
</dbReference>
<dbReference type="InterPro" id="IPR043129">
    <property type="entry name" value="ATPase_NBD"/>
</dbReference>
<dbReference type="PANTHER" id="PTHR11365">
    <property type="entry name" value="5-OXOPROLINASE RELATED"/>
    <property type="match status" value="1"/>
</dbReference>
<dbReference type="EMBL" id="HE616890">
    <property type="protein sequence ID" value="CCE98049.1"/>
    <property type="molecule type" value="Genomic_DNA"/>
</dbReference>
<name>G9A4B5_SINF1</name>
<evidence type="ECO:0000259" key="2">
    <source>
        <dbReference type="Pfam" id="PF01968"/>
    </source>
</evidence>
<proteinExistence type="predicted"/>
<dbReference type="EC" id="3.5.2.9" evidence="4"/>
<dbReference type="InterPro" id="IPR008040">
    <property type="entry name" value="Hydant_A_N"/>
</dbReference>
<dbReference type="HOGENOM" id="CLU_014140_1_0_5"/>
<feature type="domain" description="Hydantoinase A/oxoprolinase" evidence="2">
    <location>
        <begin position="428"/>
        <end position="572"/>
    </location>
</feature>
<feature type="region of interest" description="Disordered" evidence="1">
    <location>
        <begin position="1"/>
        <end position="20"/>
    </location>
</feature>
<feature type="region of interest" description="Disordered" evidence="1">
    <location>
        <begin position="40"/>
        <end position="59"/>
    </location>
</feature>
<dbReference type="Pfam" id="PF01968">
    <property type="entry name" value="Hydantoinase_A"/>
    <property type="match status" value="1"/>
</dbReference>
<keyword evidence="4" id="KW-0378">Hydrolase</keyword>
<protein>
    <submittedName>
        <fullName evidence="4">5-oxoprolinase 5-oxo-L-prolinase 5-OPase Pyroglutamase</fullName>
        <ecNumber evidence="4">3.5.2.9</ecNumber>
    </submittedName>
</protein>
<accession>G9A4B5</accession>
<dbReference type="Pfam" id="PF05378">
    <property type="entry name" value="Hydant_A_N"/>
    <property type="match status" value="1"/>
</dbReference>
<dbReference type="GO" id="GO:0017168">
    <property type="term" value="F:5-oxoprolinase (ATP-hydrolyzing) activity"/>
    <property type="evidence" value="ECO:0007669"/>
    <property type="project" value="UniProtKB-EC"/>
</dbReference>
<dbReference type="PANTHER" id="PTHR11365:SF2">
    <property type="entry name" value="5-OXOPROLINASE"/>
    <property type="match status" value="1"/>
</dbReference>
<evidence type="ECO:0000259" key="3">
    <source>
        <dbReference type="Pfam" id="PF05378"/>
    </source>
</evidence>
<dbReference type="eggNOG" id="COG0145">
    <property type="taxonomic scope" value="Bacteria"/>
</dbReference>
<dbReference type="InterPro" id="IPR002821">
    <property type="entry name" value="Hydantoinase_A"/>
</dbReference>
<feature type="region of interest" description="Disordered" evidence="1">
    <location>
        <begin position="82"/>
        <end position="152"/>
    </location>
</feature>
<dbReference type="PATRIC" id="fig|380.5.peg.3761"/>
<dbReference type="InterPro" id="IPR045079">
    <property type="entry name" value="Oxoprolinase-like"/>
</dbReference>
<dbReference type="STRING" id="1117943.SFHH103_03558"/>
<gene>
    <name evidence="4" type="ordered locus">SFHH103_03558</name>
</gene>
<feature type="domain" description="Hydantoinase/oxoprolinase N-terminal" evidence="3">
    <location>
        <begin position="246"/>
        <end position="408"/>
    </location>
</feature>
<evidence type="ECO:0000256" key="1">
    <source>
        <dbReference type="SAM" id="MobiDB-lite"/>
    </source>
</evidence>
<evidence type="ECO:0000313" key="5">
    <source>
        <dbReference type="Proteomes" id="UP000007735"/>
    </source>
</evidence>
<dbReference type="GO" id="GO:0005829">
    <property type="term" value="C:cytosol"/>
    <property type="evidence" value="ECO:0007669"/>
    <property type="project" value="TreeGrafter"/>
</dbReference>
<reference evidence="4 5" key="1">
    <citation type="journal article" date="2012" name="J. Bacteriol.">
        <title>Genome sequence of the soybean symbiont Sinorhizobium fredii HH103.</title>
        <authorList>
            <person name="Weidner S."/>
            <person name="Becker A."/>
            <person name="Bonilla I."/>
            <person name="Jaenicke S."/>
            <person name="Lloret J."/>
            <person name="Margaret I."/>
            <person name="Puhler A."/>
            <person name="Ruiz-Sainz J.E."/>
            <person name="Schneiker-Bekel S."/>
            <person name="Szczepanowski R."/>
            <person name="Vinardell J.M."/>
            <person name="Zehner S."/>
            <person name="Gottfert M."/>
        </authorList>
    </citation>
    <scope>NUCLEOTIDE SEQUENCE [LARGE SCALE GENOMIC DNA]</scope>
    <source>
        <strain evidence="4 5">HH103</strain>
    </source>
</reference>
<dbReference type="AlphaFoldDB" id="G9A4B5"/>
<organism evidence="4 5">
    <name type="scientific">Sinorhizobium fredii (strain HH103)</name>
    <dbReference type="NCBI Taxonomy" id="1117943"/>
    <lineage>
        <taxon>Bacteria</taxon>
        <taxon>Pseudomonadati</taxon>
        <taxon>Pseudomonadota</taxon>
        <taxon>Alphaproteobacteria</taxon>
        <taxon>Hyphomicrobiales</taxon>
        <taxon>Rhizobiaceae</taxon>
        <taxon>Sinorhizobium/Ensifer group</taxon>
        <taxon>Sinorhizobium</taxon>
    </lineage>
</organism>